<dbReference type="PANTHER" id="PTHR43477:SF1">
    <property type="entry name" value="DIHYDROANTICAPSIN 7-DEHYDROGENASE"/>
    <property type="match status" value="1"/>
</dbReference>
<dbReference type="SUPFAM" id="SSF51735">
    <property type="entry name" value="NAD(P)-binding Rossmann-fold domains"/>
    <property type="match status" value="1"/>
</dbReference>
<protein>
    <submittedName>
        <fullName evidence="3">Short chain dehydrogenase</fullName>
    </submittedName>
</protein>
<evidence type="ECO:0000256" key="1">
    <source>
        <dbReference type="ARBA" id="ARBA00006484"/>
    </source>
</evidence>
<dbReference type="Gene3D" id="3.40.50.720">
    <property type="entry name" value="NAD(P)-binding Rossmann-like Domain"/>
    <property type="match status" value="1"/>
</dbReference>
<organism evidence="3 4">
    <name type="scientific">Undibacterium terreum</name>
    <dbReference type="NCBI Taxonomy" id="1224302"/>
    <lineage>
        <taxon>Bacteria</taxon>
        <taxon>Pseudomonadati</taxon>
        <taxon>Pseudomonadota</taxon>
        <taxon>Betaproteobacteria</taxon>
        <taxon>Burkholderiales</taxon>
        <taxon>Oxalobacteraceae</taxon>
        <taxon>Undibacterium</taxon>
    </lineage>
</organism>
<dbReference type="GO" id="GO:0016491">
    <property type="term" value="F:oxidoreductase activity"/>
    <property type="evidence" value="ECO:0007669"/>
    <property type="project" value="UniProtKB-KW"/>
</dbReference>
<accession>A0A916XRL4</accession>
<gene>
    <name evidence="3" type="ORF">GCM10011396_52440</name>
</gene>
<reference evidence="3" key="2">
    <citation type="submission" date="2020-09" db="EMBL/GenBank/DDBJ databases">
        <authorList>
            <person name="Sun Q."/>
            <person name="Zhou Y."/>
        </authorList>
    </citation>
    <scope>NUCLEOTIDE SEQUENCE</scope>
    <source>
        <strain evidence="3">CGMCC 1.10998</strain>
    </source>
</reference>
<proteinExistence type="inferred from homology"/>
<keyword evidence="2" id="KW-0560">Oxidoreductase</keyword>
<dbReference type="PANTHER" id="PTHR43477">
    <property type="entry name" value="DIHYDROANTICAPSIN 7-DEHYDROGENASE"/>
    <property type="match status" value="1"/>
</dbReference>
<dbReference type="PRINTS" id="PR00081">
    <property type="entry name" value="GDHRDH"/>
</dbReference>
<dbReference type="EMBL" id="BMED01000007">
    <property type="protein sequence ID" value="GGC98383.1"/>
    <property type="molecule type" value="Genomic_DNA"/>
</dbReference>
<dbReference type="Pfam" id="PF13561">
    <property type="entry name" value="adh_short_C2"/>
    <property type="match status" value="1"/>
</dbReference>
<keyword evidence="4" id="KW-1185">Reference proteome</keyword>
<name>A0A916XRL4_9BURK</name>
<evidence type="ECO:0000313" key="3">
    <source>
        <dbReference type="EMBL" id="GGC98383.1"/>
    </source>
</evidence>
<comment type="similarity">
    <text evidence="1">Belongs to the short-chain dehydrogenases/reductases (SDR) family.</text>
</comment>
<dbReference type="NCBIfam" id="NF005754">
    <property type="entry name" value="PRK07578.1"/>
    <property type="match status" value="1"/>
</dbReference>
<dbReference type="AlphaFoldDB" id="A0A916XRL4"/>
<evidence type="ECO:0000256" key="2">
    <source>
        <dbReference type="ARBA" id="ARBA00023002"/>
    </source>
</evidence>
<comment type="caution">
    <text evidence="3">The sequence shown here is derived from an EMBL/GenBank/DDBJ whole genome shotgun (WGS) entry which is preliminary data.</text>
</comment>
<evidence type="ECO:0000313" key="4">
    <source>
        <dbReference type="Proteomes" id="UP000637423"/>
    </source>
</evidence>
<dbReference type="InterPro" id="IPR002347">
    <property type="entry name" value="SDR_fam"/>
</dbReference>
<dbReference type="Proteomes" id="UP000637423">
    <property type="component" value="Unassembled WGS sequence"/>
</dbReference>
<dbReference type="RefSeq" id="WP_188569109.1">
    <property type="nucleotide sequence ID" value="NZ_BMED01000007.1"/>
</dbReference>
<dbReference type="InterPro" id="IPR036291">
    <property type="entry name" value="NAD(P)-bd_dom_sf"/>
</dbReference>
<sequence length="200" mass="21219">MKKILVIGASGVIGSAVVHQLQQRHEVIQVGKSSGQYQADITDIAGVRALLQKVGKIDGIVLTAGKLHFGPLQEMTPELFAVGLQDKLMGQVNVVLAAQDYLNDGGSFTLTSGIVGNESILYGANATTVNAAIEGFARAAAIELKRGLRINVVNPSVLQESLEAYGPYFYGFEAVPAQKVALAYSRSVEGAQTGQVYKVW</sequence>
<dbReference type="CDD" id="cd11731">
    <property type="entry name" value="Lin1944_like_SDR_c"/>
    <property type="match status" value="1"/>
</dbReference>
<dbReference type="InterPro" id="IPR051122">
    <property type="entry name" value="SDR_DHRS6-like"/>
</dbReference>
<reference evidence="3" key="1">
    <citation type="journal article" date="2014" name="Int. J. Syst. Evol. Microbiol.">
        <title>Complete genome sequence of Corynebacterium casei LMG S-19264T (=DSM 44701T), isolated from a smear-ripened cheese.</title>
        <authorList>
            <consortium name="US DOE Joint Genome Institute (JGI-PGF)"/>
            <person name="Walter F."/>
            <person name="Albersmeier A."/>
            <person name="Kalinowski J."/>
            <person name="Ruckert C."/>
        </authorList>
    </citation>
    <scope>NUCLEOTIDE SEQUENCE</scope>
    <source>
        <strain evidence="3">CGMCC 1.10998</strain>
    </source>
</reference>